<dbReference type="PANTHER" id="PTHR11712:SF347">
    <property type="entry name" value="BETA KETOACYL-ACYL CARRIER PROTEIN SYNTHASE"/>
    <property type="match status" value="1"/>
</dbReference>
<name>A0AAE3KE05_9PSEU</name>
<dbReference type="GO" id="GO:0004315">
    <property type="term" value="F:3-oxoacyl-[acyl-carrier-protein] synthase activity"/>
    <property type="evidence" value="ECO:0007669"/>
    <property type="project" value="TreeGrafter"/>
</dbReference>
<dbReference type="PANTHER" id="PTHR11712">
    <property type="entry name" value="POLYKETIDE SYNTHASE-RELATED"/>
    <property type="match status" value="1"/>
</dbReference>
<dbReference type="AlphaFoldDB" id="A0AAE3KE05"/>
<proteinExistence type="inferred from homology"/>
<dbReference type="Proteomes" id="UP001206128">
    <property type="component" value="Unassembled WGS sequence"/>
</dbReference>
<dbReference type="Gene3D" id="3.40.47.10">
    <property type="match status" value="1"/>
</dbReference>
<keyword evidence="6" id="KW-1185">Reference proteome</keyword>
<evidence type="ECO:0000256" key="1">
    <source>
        <dbReference type="ARBA" id="ARBA00008467"/>
    </source>
</evidence>
<dbReference type="PROSITE" id="PS52004">
    <property type="entry name" value="KS3_2"/>
    <property type="match status" value="1"/>
</dbReference>
<gene>
    <name evidence="5" type="ORF">LX83_000135</name>
</gene>
<organism evidence="5 6">
    <name type="scientific">Goodfellowiella coeruleoviolacea</name>
    <dbReference type="NCBI Taxonomy" id="334858"/>
    <lineage>
        <taxon>Bacteria</taxon>
        <taxon>Bacillati</taxon>
        <taxon>Actinomycetota</taxon>
        <taxon>Actinomycetes</taxon>
        <taxon>Pseudonocardiales</taxon>
        <taxon>Pseudonocardiaceae</taxon>
        <taxon>Goodfellowiella</taxon>
    </lineage>
</organism>
<evidence type="ECO:0000313" key="5">
    <source>
        <dbReference type="EMBL" id="MCP2163295.1"/>
    </source>
</evidence>
<dbReference type="SUPFAM" id="SSF53901">
    <property type="entry name" value="Thiolase-like"/>
    <property type="match status" value="2"/>
</dbReference>
<evidence type="ECO:0000256" key="2">
    <source>
        <dbReference type="ARBA" id="ARBA00022679"/>
    </source>
</evidence>
<dbReference type="Pfam" id="PF00109">
    <property type="entry name" value="ketoacyl-synt"/>
    <property type="match status" value="1"/>
</dbReference>
<dbReference type="InterPro" id="IPR000794">
    <property type="entry name" value="Beta-ketoacyl_synthase"/>
</dbReference>
<feature type="domain" description="Ketosynthase family 3 (KS3)" evidence="4">
    <location>
        <begin position="1"/>
        <end position="373"/>
    </location>
</feature>
<dbReference type="GO" id="GO:0006633">
    <property type="term" value="P:fatty acid biosynthetic process"/>
    <property type="evidence" value="ECO:0007669"/>
    <property type="project" value="TreeGrafter"/>
</dbReference>
<comment type="similarity">
    <text evidence="1 3">Belongs to the thiolase-like superfamily. Beta-ketoacyl-ACP synthases family.</text>
</comment>
<dbReference type="GO" id="GO:0005829">
    <property type="term" value="C:cytosol"/>
    <property type="evidence" value="ECO:0007669"/>
    <property type="project" value="TreeGrafter"/>
</dbReference>
<evidence type="ECO:0000313" key="6">
    <source>
        <dbReference type="Proteomes" id="UP001206128"/>
    </source>
</evidence>
<accession>A0AAE3KE05</accession>
<evidence type="ECO:0000256" key="3">
    <source>
        <dbReference type="RuleBase" id="RU003694"/>
    </source>
</evidence>
<comment type="caution">
    <text evidence="5">The sequence shown here is derived from an EMBL/GenBank/DDBJ whole genome shotgun (WGS) entry which is preliminary data.</text>
</comment>
<dbReference type="EMBL" id="JAMTCK010000001">
    <property type="protein sequence ID" value="MCP2163295.1"/>
    <property type="molecule type" value="Genomic_DNA"/>
</dbReference>
<dbReference type="SMART" id="SM00825">
    <property type="entry name" value="PKS_KS"/>
    <property type="match status" value="1"/>
</dbReference>
<sequence length="375" mass="40110">MTLDITGLGAIAAIGTSPEEIHDALCRSRSGLAPLRVFDQSKYRSHLAYEIDDRTEPGRDEPRRATRWLLHAVEQALTDAGLLDTAARYPVLVGTTHREQRSVELWWRGDAPVGFADLHFGTALRERFDVVNTFTFANACAASLYTLGLAADMIDNDMADTVVVAGTDSMTEATFGIFDRVQGGVPSEVRSFARQRHGMMMGEGAVAVVLRRAGHGTPSHARLRGVGMNCDAVHPTVPDAESVVRVVREAHSRAGVHPGDIDLVMLHGTGTVLNDRVEAGMLHEVFAGAKPMLTAIKSMTGHTLGGSGLLSLVMAVLSMRRGTVPPIHGLTDPMEEADGLDLVRDQARPAEVRTAQVDAFGLSGINAVAVLEAAP</sequence>
<reference evidence="5" key="1">
    <citation type="submission" date="2022-06" db="EMBL/GenBank/DDBJ databases">
        <title>Genomic Encyclopedia of Archaeal and Bacterial Type Strains, Phase II (KMG-II): from individual species to whole genera.</title>
        <authorList>
            <person name="Goeker M."/>
        </authorList>
    </citation>
    <scope>NUCLEOTIDE SEQUENCE</scope>
    <source>
        <strain evidence="5">DSM 43935</strain>
    </source>
</reference>
<dbReference type="RefSeq" id="WP_253765796.1">
    <property type="nucleotide sequence ID" value="NZ_JAMTCK010000001.1"/>
</dbReference>
<dbReference type="InterPro" id="IPR020841">
    <property type="entry name" value="PKS_Beta-ketoAc_synthase_dom"/>
</dbReference>
<keyword evidence="2 3" id="KW-0808">Transferase</keyword>
<dbReference type="Pfam" id="PF02801">
    <property type="entry name" value="Ketoacyl-synt_C"/>
    <property type="match status" value="1"/>
</dbReference>
<dbReference type="InterPro" id="IPR016039">
    <property type="entry name" value="Thiolase-like"/>
</dbReference>
<protein>
    <submittedName>
        <fullName evidence="5">3-oxoacyl-[acyl-carrier-protein] synthase II</fullName>
    </submittedName>
</protein>
<dbReference type="InterPro" id="IPR014031">
    <property type="entry name" value="Ketoacyl_synth_C"/>
</dbReference>
<dbReference type="InterPro" id="IPR014030">
    <property type="entry name" value="Ketoacyl_synth_N"/>
</dbReference>
<evidence type="ECO:0000259" key="4">
    <source>
        <dbReference type="PROSITE" id="PS52004"/>
    </source>
</evidence>